<reference evidence="2 3" key="1">
    <citation type="journal article" date="2016" name="Nat. Commun.">
        <title>Extremotolerant tardigrade genome and improved radiotolerance of human cultured cells by tardigrade-unique protein.</title>
        <authorList>
            <person name="Hashimoto T."/>
            <person name="Horikawa D.D."/>
            <person name="Saito Y."/>
            <person name="Kuwahara H."/>
            <person name="Kozuka-Hata H."/>
            <person name="Shin-I T."/>
            <person name="Minakuchi Y."/>
            <person name="Ohishi K."/>
            <person name="Motoyama A."/>
            <person name="Aizu T."/>
            <person name="Enomoto A."/>
            <person name="Kondo K."/>
            <person name="Tanaka S."/>
            <person name="Hara Y."/>
            <person name="Koshikawa S."/>
            <person name="Sagara H."/>
            <person name="Miura T."/>
            <person name="Yokobori S."/>
            <person name="Miyagawa K."/>
            <person name="Suzuki Y."/>
            <person name="Kubo T."/>
            <person name="Oyama M."/>
            <person name="Kohara Y."/>
            <person name="Fujiyama A."/>
            <person name="Arakawa K."/>
            <person name="Katayama T."/>
            <person name="Toyoda A."/>
            <person name="Kunieda T."/>
        </authorList>
    </citation>
    <scope>NUCLEOTIDE SEQUENCE [LARGE SCALE GENOMIC DNA]</scope>
    <source>
        <strain evidence="2 3">YOKOZUNA-1</strain>
    </source>
</reference>
<sequence>MPATKRKLTESLHKFFTKFSVRPSVDSEYNQGIEPGTRQSDLSEEANRYIAAHPKLSGKNYSGDATNSVTELARENDFLISAAAHVNMLFDLSEEVSSCFPTDNISTTSNVVTVSDSDAIPFTAHSAVSQETWRSSIVAGGCAYDAALGHTESSVFPAVPPHLNSSGITSVAGLILRHTPSSGKERVASEHDYFNTTAVSHAPPHGHSSLHHHDLEEPRPHSIRHRLNTLIRGDRSTKKNVSTAVVEQVSATSAVIRELCAADRPFSVWLEARENMYWKPSRLEMFRPDTVRVAHWNKIVRTT</sequence>
<evidence type="ECO:0000256" key="1">
    <source>
        <dbReference type="SAM" id="MobiDB-lite"/>
    </source>
</evidence>
<evidence type="ECO:0000313" key="2">
    <source>
        <dbReference type="EMBL" id="GAV03154.1"/>
    </source>
</evidence>
<protein>
    <submittedName>
        <fullName evidence="2">Uncharacterized protein</fullName>
    </submittedName>
</protein>
<dbReference type="Proteomes" id="UP000186922">
    <property type="component" value="Unassembled WGS sequence"/>
</dbReference>
<evidence type="ECO:0000313" key="3">
    <source>
        <dbReference type="Proteomes" id="UP000186922"/>
    </source>
</evidence>
<gene>
    <name evidence="2" type="primary">RvY_13623-1</name>
    <name evidence="2" type="synonym">RvY_13623.1</name>
    <name evidence="2" type="ORF">RvY_13623</name>
</gene>
<organism evidence="2 3">
    <name type="scientific">Ramazzottius varieornatus</name>
    <name type="common">Water bear</name>
    <name type="synonym">Tardigrade</name>
    <dbReference type="NCBI Taxonomy" id="947166"/>
    <lineage>
        <taxon>Eukaryota</taxon>
        <taxon>Metazoa</taxon>
        <taxon>Ecdysozoa</taxon>
        <taxon>Tardigrada</taxon>
        <taxon>Eutardigrada</taxon>
        <taxon>Parachela</taxon>
        <taxon>Hypsibioidea</taxon>
        <taxon>Ramazzottiidae</taxon>
        <taxon>Ramazzottius</taxon>
    </lineage>
</organism>
<dbReference type="EMBL" id="BDGG01000009">
    <property type="protein sequence ID" value="GAV03154.1"/>
    <property type="molecule type" value="Genomic_DNA"/>
</dbReference>
<dbReference type="OrthoDB" id="10674034at2759"/>
<dbReference type="AlphaFoldDB" id="A0A1D1VVY9"/>
<feature type="region of interest" description="Disordered" evidence="1">
    <location>
        <begin position="197"/>
        <end position="219"/>
    </location>
</feature>
<proteinExistence type="predicted"/>
<name>A0A1D1VVY9_RAMVA</name>
<accession>A0A1D1VVY9</accession>
<keyword evidence="3" id="KW-1185">Reference proteome</keyword>
<comment type="caution">
    <text evidence="2">The sequence shown here is derived from an EMBL/GenBank/DDBJ whole genome shotgun (WGS) entry which is preliminary data.</text>
</comment>